<dbReference type="OrthoDB" id="10261039at2759"/>
<evidence type="ECO:0000256" key="1">
    <source>
        <dbReference type="ARBA" id="ARBA00004273"/>
    </source>
</evidence>
<comment type="caution">
    <text evidence="10">The sequence shown here is derived from an EMBL/GenBank/DDBJ whole genome shotgun (WGS) entry which is preliminary data.</text>
</comment>
<feature type="region of interest" description="Disordered" evidence="8">
    <location>
        <begin position="368"/>
        <end position="405"/>
    </location>
</feature>
<evidence type="ECO:0000256" key="5">
    <source>
        <dbReference type="ARBA" id="ARBA00022989"/>
    </source>
</evidence>
<evidence type="ECO:0000256" key="3">
    <source>
        <dbReference type="ARBA" id="ARBA00022692"/>
    </source>
</evidence>
<comment type="similarity">
    <text evidence="2">Belongs to the MICOS complex subunit Mic60 family.</text>
</comment>
<keyword evidence="4" id="KW-0999">Mitochondrion inner membrane</keyword>
<dbReference type="GO" id="GO:0061617">
    <property type="term" value="C:MICOS complex"/>
    <property type="evidence" value="ECO:0007669"/>
    <property type="project" value="TreeGrafter"/>
</dbReference>
<feature type="region of interest" description="Disordered" evidence="8">
    <location>
        <begin position="255"/>
        <end position="331"/>
    </location>
</feature>
<evidence type="ECO:0000256" key="9">
    <source>
        <dbReference type="SAM" id="Phobius"/>
    </source>
</evidence>
<feature type="region of interest" description="Disordered" evidence="8">
    <location>
        <begin position="138"/>
        <end position="175"/>
    </location>
</feature>
<feature type="compositionally biased region" description="Polar residues" evidence="8">
    <location>
        <begin position="322"/>
        <end position="331"/>
    </location>
</feature>
<name>A0A086K7B3_TOXGO</name>
<dbReference type="Proteomes" id="UP000028837">
    <property type="component" value="Unassembled WGS sequence"/>
</dbReference>
<feature type="compositionally biased region" description="Low complexity" evidence="8">
    <location>
        <begin position="259"/>
        <end position="275"/>
    </location>
</feature>
<organism evidence="10 11">
    <name type="scientific">Toxoplasma gondii GAB2-2007-GAL-DOM2</name>
    <dbReference type="NCBI Taxonomy" id="1130820"/>
    <lineage>
        <taxon>Eukaryota</taxon>
        <taxon>Sar</taxon>
        <taxon>Alveolata</taxon>
        <taxon>Apicomplexa</taxon>
        <taxon>Conoidasida</taxon>
        <taxon>Coccidia</taxon>
        <taxon>Eucoccidiorida</taxon>
        <taxon>Eimeriorina</taxon>
        <taxon>Sarcocystidae</taxon>
        <taxon>Toxoplasma</taxon>
    </lineage>
</organism>
<evidence type="ECO:0000256" key="4">
    <source>
        <dbReference type="ARBA" id="ARBA00022792"/>
    </source>
</evidence>
<dbReference type="InterPro" id="IPR019133">
    <property type="entry name" value="MIC60"/>
</dbReference>
<dbReference type="PANTHER" id="PTHR15415">
    <property type="entry name" value="MITOFILIN"/>
    <property type="match status" value="1"/>
</dbReference>
<dbReference type="EMBL" id="AHZU02000782">
    <property type="protein sequence ID" value="KFG40281.1"/>
    <property type="molecule type" value="Genomic_DNA"/>
</dbReference>
<evidence type="ECO:0000256" key="2">
    <source>
        <dbReference type="ARBA" id="ARBA00010877"/>
    </source>
</evidence>
<evidence type="ECO:0000313" key="10">
    <source>
        <dbReference type="EMBL" id="KFG40281.1"/>
    </source>
</evidence>
<dbReference type="GO" id="GO:0042407">
    <property type="term" value="P:cristae formation"/>
    <property type="evidence" value="ECO:0007669"/>
    <property type="project" value="TreeGrafter"/>
</dbReference>
<evidence type="ECO:0000313" key="11">
    <source>
        <dbReference type="Proteomes" id="UP000028837"/>
    </source>
</evidence>
<keyword evidence="6" id="KW-0496">Mitochondrion</keyword>
<feature type="compositionally biased region" description="Polar residues" evidence="8">
    <location>
        <begin position="139"/>
        <end position="151"/>
    </location>
</feature>
<sequence>MSTFSICSGATRPPISTLVSVGTKKTLDSSSRSQPVRRLFMSSLREKHFPVSACVLPVCGIPYLADSRSASFQTGGRRERNAVRRNPNCCAELFHSRRSSHTDLAYTLPRSTQFRSAGFSSVPFFCLSSPKLAAETKVSGDSTAISPNTRGVPTPGASLHAEASTDKQAKDMKQRRTGRTVTKFLAGAVLLGLGALGAAVVVDADTVLKSRLASRAPEVVKFLEATVIPLLSLSGLAAYVPAIVAPTNPALSPTPPLFPSSAPAAPLPQPALSRPELSSPKSPGEDARESVPSVAGAKTRDAPASVLSEKREASQLKDEQKTQNTQDQLSPQDEKLQMELLFQLLSHLSDSQKGSLGLLPAAVKTAQPTHGGKCEVPKESTVEAQPVPKAAVKESTETHEKSVQSTPVLMSVEEAVSAEKEAIRHLSVEALRERLLDLASQLAIARRYDALRRAEDVQKLQEEVAVAYDQKLKTEIEKERGRAAETVERLVLAKAKEIEESANRRLAEELKVQCELRDEREAQERRQMVLDLVELEGQVLGLHAAFDALSLRAQQAQAVNSLMSVVAEIDNALEMSAPVLPQLKKLQEMSRLDPILFSALNSLPCEVTEATHRPVPTAGDLKVSIKKNLRECIQAAFIPPHSGIFGHLLARAFSWFYVLEPHPPPIDPETSADPSRAVAEAADLAGGINAESALNDRESSAGTGDSTSRDGLAKLRRNLALLSYASFYVDRGHLGNALRCLEQLDGLSRAVSLEEIQRLRVFLLLHQTLQLAKARLACINADLLAGAKSP</sequence>
<protein>
    <submittedName>
        <fullName evidence="10">Inner membrane protein</fullName>
    </submittedName>
</protein>
<accession>A0A086K7B3</accession>
<proteinExistence type="inferred from homology"/>
<feature type="compositionally biased region" description="Basic and acidic residues" evidence="8">
    <location>
        <begin position="308"/>
        <end position="321"/>
    </location>
</feature>
<comment type="subcellular location">
    <subcellularLocation>
        <location evidence="1">Mitochondrion inner membrane</location>
    </subcellularLocation>
</comment>
<dbReference type="AlphaFoldDB" id="A0A086K7B3"/>
<dbReference type="Pfam" id="PF09731">
    <property type="entry name" value="Mitofilin"/>
    <property type="match status" value="1"/>
</dbReference>
<evidence type="ECO:0000256" key="8">
    <source>
        <dbReference type="SAM" id="MobiDB-lite"/>
    </source>
</evidence>
<feature type="compositionally biased region" description="Basic and acidic residues" evidence="8">
    <location>
        <begin position="163"/>
        <end position="174"/>
    </location>
</feature>
<keyword evidence="3 9" id="KW-0812">Transmembrane</keyword>
<feature type="compositionally biased region" description="Basic and acidic residues" evidence="8">
    <location>
        <begin position="391"/>
        <end position="402"/>
    </location>
</feature>
<feature type="compositionally biased region" description="Basic and acidic residues" evidence="8">
    <location>
        <begin position="372"/>
        <end position="381"/>
    </location>
</feature>
<keyword evidence="7 9" id="KW-0472">Membrane</keyword>
<reference evidence="10 11" key="1">
    <citation type="submission" date="2014-02" db="EMBL/GenBank/DDBJ databases">
        <authorList>
            <person name="Sibley D."/>
            <person name="Venepally P."/>
            <person name="Karamycheva S."/>
            <person name="Hadjithomas M."/>
            <person name="Khan A."/>
            <person name="Brunk B."/>
            <person name="Roos D."/>
            <person name="Caler E."/>
            <person name="Lorenzi H."/>
        </authorList>
    </citation>
    <scope>NUCLEOTIDE SEQUENCE [LARGE SCALE GENOMIC DNA]</scope>
    <source>
        <strain evidence="10 11">GAB2-2007-GAL-DOM2</strain>
    </source>
</reference>
<keyword evidence="5 9" id="KW-1133">Transmembrane helix</keyword>
<dbReference type="VEuPathDB" id="ToxoDB:TGDOM2_213670"/>
<dbReference type="PANTHER" id="PTHR15415:SF7">
    <property type="entry name" value="MICOS COMPLEX SUBUNIT MIC60"/>
    <property type="match status" value="1"/>
</dbReference>
<gene>
    <name evidence="10" type="ORF">TGDOM2_213670</name>
</gene>
<evidence type="ECO:0000256" key="6">
    <source>
        <dbReference type="ARBA" id="ARBA00023128"/>
    </source>
</evidence>
<evidence type="ECO:0000256" key="7">
    <source>
        <dbReference type="ARBA" id="ARBA00023136"/>
    </source>
</evidence>
<feature type="transmembrane region" description="Helical" evidence="9">
    <location>
        <begin position="184"/>
        <end position="202"/>
    </location>
</feature>